<keyword evidence="2 4" id="KW-0012">Acyltransferase</keyword>
<dbReference type="InterPro" id="IPR016181">
    <property type="entry name" value="Acyl_CoA_acyltransferase"/>
</dbReference>
<dbReference type="InterPro" id="IPR000182">
    <property type="entry name" value="GNAT_dom"/>
</dbReference>
<dbReference type="KEGG" id="hbq:QI031_28395"/>
<accession>A0AAJ6P9E5</accession>
<dbReference type="PANTHER" id="PTHR43877">
    <property type="entry name" value="AMINOALKYLPHOSPHONATE N-ACETYLTRANSFERASE-RELATED-RELATED"/>
    <property type="match status" value="1"/>
</dbReference>
<evidence type="ECO:0000259" key="3">
    <source>
        <dbReference type="PROSITE" id="PS51186"/>
    </source>
</evidence>
<reference evidence="4 5" key="1">
    <citation type="journal article" date="2023" name="Limnol Oceanogr Lett">
        <title>Environmental adaptations by the intertidal Antarctic cyanobacterium Halotia branconii CENA392 as revealed using long-read genome sequencing.</title>
        <authorList>
            <person name="Dextro R.B."/>
            <person name="Delbaje E."/>
            <person name="Freitas P.N.N."/>
            <person name="Geraldes V."/>
            <person name="Pinto E."/>
            <person name="Long P.F."/>
            <person name="Fiore M.F."/>
        </authorList>
    </citation>
    <scope>NUCLEOTIDE SEQUENCE [LARGE SCALE GENOMIC DNA]</scope>
    <source>
        <strain evidence="4 5">CENA392</strain>
    </source>
</reference>
<dbReference type="AlphaFoldDB" id="A0AAJ6P9E5"/>
<dbReference type="InterPro" id="IPR050832">
    <property type="entry name" value="Bact_Acetyltransf"/>
</dbReference>
<keyword evidence="5" id="KW-1185">Reference proteome</keyword>
<dbReference type="Proteomes" id="UP001223520">
    <property type="component" value="Chromosome"/>
</dbReference>
<evidence type="ECO:0000313" key="5">
    <source>
        <dbReference type="Proteomes" id="UP001223520"/>
    </source>
</evidence>
<dbReference type="SUPFAM" id="SSF55729">
    <property type="entry name" value="Acyl-CoA N-acyltransferases (Nat)"/>
    <property type="match status" value="1"/>
</dbReference>
<name>A0AAJ6P9E5_9CYAN</name>
<feature type="domain" description="N-acetyltransferase" evidence="3">
    <location>
        <begin position="3"/>
        <end position="153"/>
    </location>
</feature>
<dbReference type="CDD" id="cd04301">
    <property type="entry name" value="NAT_SF"/>
    <property type="match status" value="1"/>
</dbReference>
<evidence type="ECO:0000256" key="2">
    <source>
        <dbReference type="ARBA" id="ARBA00023315"/>
    </source>
</evidence>
<sequence>MDVQIRLSKAEDLENILKLQAESLRALSPNYNFNQIESLIRNQRLARLQINESIIVAKYNNQIVGFASLLNQQPRIGGIYVHPNFVRQGIGTQMLGAIEEIARQNKYKVIEVISSLSSVNFYQKSGYQIIRESDFYCENNVWITCVNLEKQLMNLTEIEQMCLWFKKLFF</sequence>
<dbReference type="EC" id="2.3.1.-" evidence="4"/>
<protein>
    <submittedName>
        <fullName evidence="4">GNAT family N-acetyltransferase</fullName>
        <ecNumber evidence="4">2.3.1.-</ecNumber>
    </submittedName>
</protein>
<proteinExistence type="predicted"/>
<dbReference type="EMBL" id="CP124543">
    <property type="protein sequence ID" value="WGV25602.1"/>
    <property type="molecule type" value="Genomic_DNA"/>
</dbReference>
<keyword evidence="1 4" id="KW-0808">Transferase</keyword>
<dbReference type="Pfam" id="PF13673">
    <property type="entry name" value="Acetyltransf_10"/>
    <property type="match status" value="1"/>
</dbReference>
<dbReference type="RefSeq" id="WP_281482900.1">
    <property type="nucleotide sequence ID" value="NZ_CP124543.1"/>
</dbReference>
<gene>
    <name evidence="4" type="ORF">QI031_28395</name>
</gene>
<dbReference type="PROSITE" id="PS51186">
    <property type="entry name" value="GNAT"/>
    <property type="match status" value="1"/>
</dbReference>
<dbReference type="Gene3D" id="3.40.630.30">
    <property type="match status" value="1"/>
</dbReference>
<evidence type="ECO:0000256" key="1">
    <source>
        <dbReference type="ARBA" id="ARBA00022679"/>
    </source>
</evidence>
<dbReference type="GO" id="GO:0016747">
    <property type="term" value="F:acyltransferase activity, transferring groups other than amino-acyl groups"/>
    <property type="evidence" value="ECO:0007669"/>
    <property type="project" value="InterPro"/>
</dbReference>
<evidence type="ECO:0000313" key="4">
    <source>
        <dbReference type="EMBL" id="WGV25602.1"/>
    </source>
</evidence>
<organism evidence="4 5">
    <name type="scientific">Halotia branconii CENA392</name>
    <dbReference type="NCBI Taxonomy" id="1539056"/>
    <lineage>
        <taxon>Bacteria</taxon>
        <taxon>Bacillati</taxon>
        <taxon>Cyanobacteriota</taxon>
        <taxon>Cyanophyceae</taxon>
        <taxon>Nostocales</taxon>
        <taxon>Nodulariaceae</taxon>
        <taxon>Halotia</taxon>
    </lineage>
</organism>